<keyword evidence="3" id="KW-1185">Reference proteome</keyword>
<proteinExistence type="inferred from homology"/>
<evidence type="ECO:0000256" key="1">
    <source>
        <dbReference type="ARBA" id="ARBA00006479"/>
    </source>
</evidence>
<dbReference type="Pfam" id="PF00480">
    <property type="entry name" value="ROK"/>
    <property type="match status" value="1"/>
</dbReference>
<name>A0A5R9F7S1_9BACL</name>
<dbReference type="Proteomes" id="UP000308230">
    <property type="component" value="Unassembled WGS sequence"/>
</dbReference>
<dbReference type="EMBL" id="SWLG01000003">
    <property type="protein sequence ID" value="TLS38569.1"/>
    <property type="molecule type" value="Genomic_DNA"/>
</dbReference>
<protein>
    <submittedName>
        <fullName evidence="2">ROK family protein</fullName>
    </submittedName>
</protein>
<dbReference type="InterPro" id="IPR000600">
    <property type="entry name" value="ROK"/>
</dbReference>
<evidence type="ECO:0000313" key="2">
    <source>
        <dbReference type="EMBL" id="TLS38569.1"/>
    </source>
</evidence>
<evidence type="ECO:0000313" key="3">
    <source>
        <dbReference type="Proteomes" id="UP000308230"/>
    </source>
</evidence>
<dbReference type="InterPro" id="IPR043129">
    <property type="entry name" value="ATPase_NBD"/>
</dbReference>
<dbReference type="PANTHER" id="PTHR18964">
    <property type="entry name" value="ROK (REPRESSOR, ORF, KINASE) FAMILY"/>
    <property type="match status" value="1"/>
</dbReference>
<organism evidence="2 3">
    <name type="scientific">Exobacillus caeni</name>
    <dbReference type="NCBI Taxonomy" id="2574798"/>
    <lineage>
        <taxon>Bacteria</taxon>
        <taxon>Bacillati</taxon>
        <taxon>Bacillota</taxon>
        <taxon>Bacilli</taxon>
        <taxon>Bacillales</taxon>
        <taxon>Guptibacillaceae</taxon>
        <taxon>Exobacillus</taxon>
    </lineage>
</organism>
<gene>
    <name evidence="2" type="ORF">FCL54_04500</name>
</gene>
<comment type="caution">
    <text evidence="2">The sequence shown here is derived from an EMBL/GenBank/DDBJ whole genome shotgun (WGS) entry which is preliminary data.</text>
</comment>
<dbReference type="SUPFAM" id="SSF53067">
    <property type="entry name" value="Actin-like ATPase domain"/>
    <property type="match status" value="1"/>
</dbReference>
<dbReference type="PANTHER" id="PTHR18964:SF149">
    <property type="entry name" value="BIFUNCTIONAL UDP-N-ACETYLGLUCOSAMINE 2-EPIMERASE_N-ACETYLMANNOSAMINE KINASE"/>
    <property type="match status" value="1"/>
</dbReference>
<dbReference type="AlphaFoldDB" id="A0A5R9F7S1"/>
<reference evidence="2 3" key="1">
    <citation type="submission" date="2019-04" db="EMBL/GenBank/DDBJ databases">
        <title>Bacillus caeni sp. nov., a bacterium isolated from mangrove sediment.</title>
        <authorList>
            <person name="Huang H."/>
            <person name="Mo K."/>
            <person name="Hu Y."/>
        </authorList>
    </citation>
    <scope>NUCLEOTIDE SEQUENCE [LARGE SCALE GENOMIC DNA]</scope>
    <source>
        <strain evidence="2 3">HB172195</strain>
    </source>
</reference>
<comment type="similarity">
    <text evidence="1">Belongs to the ROK (NagC/XylR) family.</text>
</comment>
<dbReference type="OrthoDB" id="9795247at2"/>
<dbReference type="Gene3D" id="3.30.420.40">
    <property type="match status" value="2"/>
</dbReference>
<accession>A0A5R9F7S1</accession>
<sequence length="306" mass="31823">MKTKRIGVDLGGTNLRAGIVDETGTIICEESISTEAEKGPDHVIRNMIALIKKVKENHEVTSIGIGSPGPLDPYKGLVLSPPNLPGWVSVPLTEKLKQAFDIPVYLDNDANAAALAEASFGSGNKFSSVFFITVSTGIGGGYVLDNKIVQGAQGYAGEIGNMILQPGGPSWSNLNAGSFEALASGTAIGREGKERLGIQGGAEEVFEMAAGGNPVAQIIIDETVTYLAMGIANIAHIVNPSIFVLGGGVMQAKGQILNPLRTKVKDFLYPGLQETINLQPAKLGTKAGLIGASLLGSDPSKTVDNL</sequence>